<dbReference type="Proteomes" id="UP000177451">
    <property type="component" value="Unassembled WGS sequence"/>
</dbReference>
<gene>
    <name evidence="2" type="ORF">A2Z53_03205</name>
</gene>
<organism evidence="2 3">
    <name type="scientific">Candidatus Giovannonibacteria bacterium RIFCSPHIGHO2_02_42_15</name>
    <dbReference type="NCBI Taxonomy" id="1798329"/>
    <lineage>
        <taxon>Bacteria</taxon>
        <taxon>Candidatus Giovannoniibacteriota</taxon>
    </lineage>
</organism>
<name>A0A1F5VPH9_9BACT</name>
<reference evidence="2 3" key="1">
    <citation type="journal article" date="2016" name="Nat. Commun.">
        <title>Thousands of microbial genomes shed light on interconnected biogeochemical processes in an aquifer system.</title>
        <authorList>
            <person name="Anantharaman K."/>
            <person name="Brown C.T."/>
            <person name="Hug L.A."/>
            <person name="Sharon I."/>
            <person name="Castelle C.J."/>
            <person name="Probst A.J."/>
            <person name="Thomas B.C."/>
            <person name="Singh A."/>
            <person name="Wilkins M.J."/>
            <person name="Karaoz U."/>
            <person name="Brodie E.L."/>
            <person name="Williams K.H."/>
            <person name="Hubbard S.S."/>
            <person name="Banfield J.F."/>
        </authorList>
    </citation>
    <scope>NUCLEOTIDE SEQUENCE [LARGE SCALE GENOMIC DNA]</scope>
</reference>
<dbReference type="EMBL" id="MFHH01000015">
    <property type="protein sequence ID" value="OGF65257.1"/>
    <property type="molecule type" value="Genomic_DNA"/>
</dbReference>
<sequence length="77" mass="9269">MRISEARKRNFPVHKEFAKKGVQVEGEIFPTHLERLNVKHWRFDIKEGNLERAGAIRFGPFLFSLFIYLFFDFYGQF</sequence>
<keyword evidence="1" id="KW-1133">Transmembrane helix</keyword>
<keyword evidence="1" id="KW-0812">Transmembrane</keyword>
<proteinExistence type="predicted"/>
<protein>
    <submittedName>
        <fullName evidence="2">Uncharacterized protein</fullName>
    </submittedName>
</protein>
<comment type="caution">
    <text evidence="2">The sequence shown here is derived from an EMBL/GenBank/DDBJ whole genome shotgun (WGS) entry which is preliminary data.</text>
</comment>
<accession>A0A1F5VPH9</accession>
<evidence type="ECO:0000313" key="2">
    <source>
        <dbReference type="EMBL" id="OGF65257.1"/>
    </source>
</evidence>
<evidence type="ECO:0000256" key="1">
    <source>
        <dbReference type="SAM" id="Phobius"/>
    </source>
</evidence>
<keyword evidence="1" id="KW-0472">Membrane</keyword>
<evidence type="ECO:0000313" key="3">
    <source>
        <dbReference type="Proteomes" id="UP000177451"/>
    </source>
</evidence>
<dbReference type="AlphaFoldDB" id="A0A1F5VPH9"/>
<feature type="transmembrane region" description="Helical" evidence="1">
    <location>
        <begin position="54"/>
        <end position="71"/>
    </location>
</feature>